<dbReference type="EMBL" id="JBHUOJ010000034">
    <property type="protein sequence ID" value="MFD2834792.1"/>
    <property type="molecule type" value="Genomic_DNA"/>
</dbReference>
<proteinExistence type="predicted"/>
<evidence type="ECO:0000313" key="1">
    <source>
        <dbReference type="EMBL" id="MFD2834792.1"/>
    </source>
</evidence>
<accession>A0ABW5X8G5</accession>
<organism evidence="1 2">
    <name type="scientific">Christiangramia antarctica</name>
    <dbReference type="NCBI Taxonomy" id="2058158"/>
    <lineage>
        <taxon>Bacteria</taxon>
        <taxon>Pseudomonadati</taxon>
        <taxon>Bacteroidota</taxon>
        <taxon>Flavobacteriia</taxon>
        <taxon>Flavobacteriales</taxon>
        <taxon>Flavobacteriaceae</taxon>
        <taxon>Christiangramia</taxon>
    </lineage>
</organism>
<name>A0ABW5X8G5_9FLAO</name>
<dbReference type="Proteomes" id="UP001597438">
    <property type="component" value="Unassembled WGS sequence"/>
</dbReference>
<comment type="caution">
    <text evidence="1">The sequence shown here is derived from an EMBL/GenBank/DDBJ whole genome shotgun (WGS) entry which is preliminary data.</text>
</comment>
<dbReference type="RefSeq" id="WP_251743098.1">
    <property type="nucleotide sequence ID" value="NZ_JBHUOJ010000034.1"/>
</dbReference>
<reference evidence="2" key="1">
    <citation type="journal article" date="2019" name="Int. J. Syst. Evol. Microbiol.">
        <title>The Global Catalogue of Microorganisms (GCM) 10K type strain sequencing project: providing services to taxonomists for standard genome sequencing and annotation.</title>
        <authorList>
            <consortium name="The Broad Institute Genomics Platform"/>
            <consortium name="The Broad Institute Genome Sequencing Center for Infectious Disease"/>
            <person name="Wu L."/>
            <person name="Ma J."/>
        </authorList>
    </citation>
    <scope>NUCLEOTIDE SEQUENCE [LARGE SCALE GENOMIC DNA]</scope>
    <source>
        <strain evidence="2">KCTC 52925</strain>
    </source>
</reference>
<sequence>MKLTNHQFEEAAYIFERANGYSHSDYEKNIIKESKLKNLSIRELEKIIVDGINFNIYKSEKERITAYWSLSKIGNYDLIPKFKKWLKWELKNNCENTIFQILVALDNLGEPAFDETRKGRTENEIDLNIRDAKKILQ</sequence>
<keyword evidence="2" id="KW-1185">Reference proteome</keyword>
<protein>
    <submittedName>
        <fullName evidence="1">Uncharacterized protein</fullName>
    </submittedName>
</protein>
<evidence type="ECO:0000313" key="2">
    <source>
        <dbReference type="Proteomes" id="UP001597438"/>
    </source>
</evidence>
<gene>
    <name evidence="1" type="ORF">ACFSYS_15990</name>
</gene>